<dbReference type="KEGG" id="msx:AU14_04095"/>
<evidence type="ECO:0000313" key="2">
    <source>
        <dbReference type="EMBL" id="AHI28096.1"/>
    </source>
</evidence>
<evidence type="ECO:0000256" key="1">
    <source>
        <dbReference type="SAM" id="SignalP"/>
    </source>
</evidence>
<name>W5YG88_9GAMM</name>
<dbReference type="SUPFAM" id="SSF58113">
    <property type="entry name" value="Apolipoprotein A-I"/>
    <property type="match status" value="1"/>
</dbReference>
<dbReference type="RefSeq" id="WP_041339073.1">
    <property type="nucleotide sequence ID" value="NZ_CP007151.1"/>
</dbReference>
<sequence length="293" mass="32916">MSQSLFRCLFAVIALLVLAGCSKPETPQQVAEAFWQAVAENDADAVAELSTLSSPDDFDGFRKDWTGIEPSYGRVVIDEREATVVTRLPPEYGKEGEHQELITFLIKEAETWQVDYDRTEDALLRPSMFGNLMGELNKLGEKLSSSFASSSDDIEASMNEFARNFEAYSAEVERKTRDAVEDFGALMQQAIEKLQESINEALEQGEQATPEDRVILEQASRSLSKEVESLEEPTMETLAQASRTLAETGERFTQLSTQTYNRYKDDWEAQLEEIRAETNAFFADLRESLTAEG</sequence>
<feature type="chain" id="PRO_5004876266" description="DUF4878 domain-containing protein" evidence="1">
    <location>
        <begin position="20"/>
        <end position="293"/>
    </location>
</feature>
<reference evidence="2 3" key="1">
    <citation type="journal article" date="2014" name="Genome Announc.">
        <title>Draft Genome Sequences of Marinobacter similis A3d10T and Marinobacter salarius R9SW1T.</title>
        <authorList>
            <person name="Ivanova E.P."/>
            <person name="Ng H.J."/>
            <person name="Webb H.K."/>
            <person name="Feng G."/>
            <person name="Oshima K."/>
            <person name="Hattori M."/>
            <person name="Ohkuma M."/>
            <person name="Sergeev A.F."/>
            <person name="Mikhailov V.V."/>
            <person name="Crawford R.J."/>
            <person name="Sawabe T."/>
        </authorList>
    </citation>
    <scope>NUCLEOTIDE SEQUENCE [LARGE SCALE GENOMIC DNA]</scope>
    <source>
        <strain evidence="2 3">A3d10</strain>
    </source>
</reference>
<dbReference type="HOGENOM" id="CLU_962438_0_0_6"/>
<dbReference type="EMBL" id="CP007151">
    <property type="protein sequence ID" value="AHI28096.1"/>
    <property type="molecule type" value="Genomic_DNA"/>
</dbReference>
<proteinExistence type="predicted"/>
<dbReference type="AlphaFoldDB" id="W5YG88"/>
<accession>W5YG88</accession>
<evidence type="ECO:0000313" key="3">
    <source>
        <dbReference type="Proteomes" id="UP000061489"/>
    </source>
</evidence>
<dbReference type="OrthoDB" id="5566846at2"/>
<feature type="signal peptide" evidence="1">
    <location>
        <begin position="1"/>
        <end position="19"/>
    </location>
</feature>
<keyword evidence="1" id="KW-0732">Signal</keyword>
<gene>
    <name evidence="2" type="ORF">AU14_04095</name>
</gene>
<protein>
    <recommendedName>
        <fullName evidence="4">DUF4878 domain-containing protein</fullName>
    </recommendedName>
</protein>
<keyword evidence="3" id="KW-1185">Reference proteome</keyword>
<dbReference type="Gene3D" id="1.20.120.20">
    <property type="entry name" value="Apolipoprotein"/>
    <property type="match status" value="1"/>
</dbReference>
<organism evidence="2 3">
    <name type="scientific">Marinobacter similis</name>
    <dbReference type="NCBI Taxonomy" id="1420916"/>
    <lineage>
        <taxon>Bacteria</taxon>
        <taxon>Pseudomonadati</taxon>
        <taxon>Pseudomonadota</taxon>
        <taxon>Gammaproteobacteria</taxon>
        <taxon>Pseudomonadales</taxon>
        <taxon>Marinobacteraceae</taxon>
        <taxon>Marinobacter</taxon>
    </lineage>
</organism>
<dbReference type="Proteomes" id="UP000061489">
    <property type="component" value="Chromosome"/>
</dbReference>
<evidence type="ECO:0008006" key="4">
    <source>
        <dbReference type="Google" id="ProtNLM"/>
    </source>
</evidence>
<dbReference type="PROSITE" id="PS51257">
    <property type="entry name" value="PROKAR_LIPOPROTEIN"/>
    <property type="match status" value="1"/>
</dbReference>